<protein>
    <recommendedName>
        <fullName evidence="4">Ig-like domain-containing protein</fullName>
    </recommendedName>
</protein>
<evidence type="ECO:0008006" key="4">
    <source>
        <dbReference type="Google" id="ProtNLM"/>
    </source>
</evidence>
<dbReference type="Proteomes" id="UP000677244">
    <property type="component" value="Unassembled WGS sequence"/>
</dbReference>
<gene>
    <name evidence="2" type="ORF">J7I42_14075</name>
</gene>
<evidence type="ECO:0000256" key="1">
    <source>
        <dbReference type="SAM" id="SignalP"/>
    </source>
</evidence>
<sequence>MKKIKIMLMAIALLGVVGGALAFKAKSKFGAPICTVAAIPVGTTFTCTNSNFPNGQLCPTRLLSKTTLGNAINICWTATVNNTCTNVRCTATASTTTIE</sequence>
<feature type="chain" id="PRO_5045913611" description="Ig-like domain-containing protein" evidence="1">
    <location>
        <begin position="23"/>
        <end position="99"/>
    </location>
</feature>
<comment type="caution">
    <text evidence="2">The sequence shown here is derived from an EMBL/GenBank/DDBJ whole genome shotgun (WGS) entry which is preliminary data.</text>
</comment>
<keyword evidence="3" id="KW-1185">Reference proteome</keyword>
<dbReference type="RefSeq" id="WP_209139453.1">
    <property type="nucleotide sequence ID" value="NZ_JAGHKO010000002.1"/>
</dbReference>
<evidence type="ECO:0000313" key="2">
    <source>
        <dbReference type="EMBL" id="MBO9201404.1"/>
    </source>
</evidence>
<organism evidence="2 3">
    <name type="scientific">Niastella soli</name>
    <dbReference type="NCBI Taxonomy" id="2821487"/>
    <lineage>
        <taxon>Bacteria</taxon>
        <taxon>Pseudomonadati</taxon>
        <taxon>Bacteroidota</taxon>
        <taxon>Chitinophagia</taxon>
        <taxon>Chitinophagales</taxon>
        <taxon>Chitinophagaceae</taxon>
        <taxon>Niastella</taxon>
    </lineage>
</organism>
<keyword evidence="1" id="KW-0732">Signal</keyword>
<reference evidence="2 3" key="1">
    <citation type="submission" date="2021-03" db="EMBL/GenBank/DDBJ databases">
        <title>Assistant Professor.</title>
        <authorList>
            <person name="Huq M.A."/>
        </authorList>
    </citation>
    <scope>NUCLEOTIDE SEQUENCE [LARGE SCALE GENOMIC DNA]</scope>
    <source>
        <strain evidence="2 3">MAH-29</strain>
    </source>
</reference>
<proteinExistence type="predicted"/>
<accession>A0ABS3YU04</accession>
<feature type="signal peptide" evidence="1">
    <location>
        <begin position="1"/>
        <end position="22"/>
    </location>
</feature>
<evidence type="ECO:0000313" key="3">
    <source>
        <dbReference type="Proteomes" id="UP000677244"/>
    </source>
</evidence>
<dbReference type="EMBL" id="JAGHKO010000002">
    <property type="protein sequence ID" value="MBO9201404.1"/>
    <property type="molecule type" value="Genomic_DNA"/>
</dbReference>
<name>A0ABS3YU04_9BACT</name>